<evidence type="ECO:0008006" key="8">
    <source>
        <dbReference type="Google" id="ProtNLM"/>
    </source>
</evidence>
<dbReference type="GO" id="GO:0003713">
    <property type="term" value="F:transcription coactivator activity"/>
    <property type="evidence" value="ECO:0007669"/>
    <property type="project" value="TreeGrafter"/>
</dbReference>
<comment type="subcellular location">
    <subcellularLocation>
        <location evidence="1">Nucleus</location>
    </subcellularLocation>
</comment>
<evidence type="ECO:0000313" key="6">
    <source>
        <dbReference type="EMBL" id="KRT80281.1"/>
    </source>
</evidence>
<proteinExistence type="inferred from homology"/>
<evidence type="ECO:0000256" key="5">
    <source>
        <dbReference type="ARBA" id="ARBA00023242"/>
    </source>
</evidence>
<keyword evidence="4" id="KW-0804">Transcription</keyword>
<dbReference type="EMBL" id="LJIG01022494">
    <property type="protein sequence ID" value="KRT80281.1"/>
    <property type="molecule type" value="Genomic_DNA"/>
</dbReference>
<evidence type="ECO:0000256" key="4">
    <source>
        <dbReference type="ARBA" id="ARBA00023163"/>
    </source>
</evidence>
<comment type="similarity">
    <text evidence="2">Belongs to the Mediator complex subunit 27 family.</text>
</comment>
<dbReference type="Proteomes" id="UP000051574">
    <property type="component" value="Unassembled WGS sequence"/>
</dbReference>
<dbReference type="GO" id="GO:0016592">
    <property type="term" value="C:mediator complex"/>
    <property type="evidence" value="ECO:0007669"/>
    <property type="project" value="InterPro"/>
</dbReference>
<evidence type="ECO:0000256" key="3">
    <source>
        <dbReference type="ARBA" id="ARBA00023015"/>
    </source>
</evidence>
<name>A0A0T6AYR4_9SCAR</name>
<dbReference type="PANTHER" id="PTHR13130">
    <property type="entry name" value="34 KDA TRANSCRIPTIONAL CO-ACTIVATOR-RELATED"/>
    <property type="match status" value="1"/>
</dbReference>
<keyword evidence="7" id="KW-1185">Reference proteome</keyword>
<dbReference type="PANTHER" id="PTHR13130:SF4">
    <property type="entry name" value="MEDIATOR OF RNA POLYMERASE II TRANSCRIPTION SUBUNIT 27"/>
    <property type="match status" value="1"/>
</dbReference>
<dbReference type="OrthoDB" id="1868004at2759"/>
<organism evidence="6 7">
    <name type="scientific">Oryctes borbonicus</name>
    <dbReference type="NCBI Taxonomy" id="1629725"/>
    <lineage>
        <taxon>Eukaryota</taxon>
        <taxon>Metazoa</taxon>
        <taxon>Ecdysozoa</taxon>
        <taxon>Arthropoda</taxon>
        <taxon>Hexapoda</taxon>
        <taxon>Insecta</taxon>
        <taxon>Pterygota</taxon>
        <taxon>Neoptera</taxon>
        <taxon>Endopterygota</taxon>
        <taxon>Coleoptera</taxon>
        <taxon>Polyphaga</taxon>
        <taxon>Scarabaeiformia</taxon>
        <taxon>Scarabaeidae</taxon>
        <taxon>Dynastinae</taxon>
        <taxon>Oryctes</taxon>
    </lineage>
</organism>
<evidence type="ECO:0000256" key="2">
    <source>
        <dbReference type="ARBA" id="ARBA00008048"/>
    </source>
</evidence>
<protein>
    <recommendedName>
        <fullName evidence="8">Mediator of RNA polymerase II transcription subunit 27</fullName>
    </recommendedName>
</protein>
<evidence type="ECO:0000256" key="1">
    <source>
        <dbReference type="ARBA" id="ARBA00004123"/>
    </source>
</evidence>
<dbReference type="Pfam" id="PF11571">
    <property type="entry name" value="Med27"/>
    <property type="match status" value="1"/>
</dbReference>
<dbReference type="AlphaFoldDB" id="A0A0T6AYR4"/>
<keyword evidence="5" id="KW-0539">Nucleus</keyword>
<dbReference type="InterPro" id="IPR021627">
    <property type="entry name" value="Mediator_Med27"/>
</dbReference>
<dbReference type="GO" id="GO:0006357">
    <property type="term" value="P:regulation of transcription by RNA polymerase II"/>
    <property type="evidence" value="ECO:0007669"/>
    <property type="project" value="TreeGrafter"/>
</dbReference>
<accession>A0A0T6AYR4</accession>
<reference evidence="6 7" key="1">
    <citation type="submission" date="2015-09" db="EMBL/GenBank/DDBJ databases">
        <title>Draft genome of the scarab beetle Oryctes borbonicus.</title>
        <authorList>
            <person name="Meyer J.M."/>
            <person name="Markov G.V."/>
            <person name="Baskaran P."/>
            <person name="Herrmann M."/>
            <person name="Sommer R.J."/>
            <person name="Roedelsperger C."/>
        </authorList>
    </citation>
    <scope>NUCLEOTIDE SEQUENCE [LARGE SCALE GENOMIC DNA]</scope>
    <source>
        <strain evidence="6">OB123</strain>
        <tissue evidence="6">Whole animal</tissue>
    </source>
</reference>
<sequence>MERDIEQLHVALNTIKILRSNVGHVFESVSNGLRADHGEEGKDVKFITELQVLLTTVNNNLRDVENAVANLTPPPGAFNLGNTTYLSQETTQERQSLYGQLVNSYKWTDKIREYSAVAGHILQTNSISKTYKTFSMTKRRKTQTSIHNVPPDVIENHISAIDRLFTDMTITTSRPFALNPIIQVSLGRVLKAMIAFKGLMIEWVVVKAHAESNDIWTESRYKVFQKVTENSHAAMCHFYAPTMPELGVRSFMHWLHSYNTLFSSPCKKCANHLHSNLPPTWRDLRTLEPYHEECK</sequence>
<keyword evidence="3" id="KW-0805">Transcription regulation</keyword>
<gene>
    <name evidence="6" type="ORF">AMK59_7412</name>
</gene>
<evidence type="ECO:0000313" key="7">
    <source>
        <dbReference type="Proteomes" id="UP000051574"/>
    </source>
</evidence>
<comment type="caution">
    <text evidence="6">The sequence shown here is derived from an EMBL/GenBank/DDBJ whole genome shotgun (WGS) entry which is preliminary data.</text>
</comment>